<reference evidence="16 17" key="1">
    <citation type="submission" date="2021-02" db="EMBL/GenBank/DDBJ databases">
        <title>Porcisia hertigi Genome sequencing and assembly.</title>
        <authorList>
            <person name="Almutairi H."/>
            <person name="Gatherer D."/>
        </authorList>
    </citation>
    <scope>NUCLEOTIDE SEQUENCE [LARGE SCALE GENOMIC DNA]</scope>
    <source>
        <strain evidence="16 17">C119</strain>
    </source>
</reference>
<evidence type="ECO:0000259" key="15">
    <source>
        <dbReference type="SMART" id="SM00478"/>
    </source>
</evidence>
<dbReference type="AlphaFoldDB" id="A0A836IQF5"/>
<evidence type="ECO:0000256" key="7">
    <source>
        <dbReference type="ARBA" id="ARBA00022763"/>
    </source>
</evidence>
<evidence type="ECO:0000256" key="12">
    <source>
        <dbReference type="ARBA" id="ARBA00023295"/>
    </source>
</evidence>
<evidence type="ECO:0000256" key="4">
    <source>
        <dbReference type="ARBA" id="ARBA00022023"/>
    </source>
</evidence>
<evidence type="ECO:0000256" key="6">
    <source>
        <dbReference type="ARBA" id="ARBA00022723"/>
    </source>
</evidence>
<evidence type="ECO:0000256" key="11">
    <source>
        <dbReference type="ARBA" id="ARBA00023204"/>
    </source>
</evidence>
<evidence type="ECO:0000313" key="17">
    <source>
        <dbReference type="Proteomes" id="UP000674318"/>
    </source>
</evidence>
<dbReference type="GO" id="GO:0006284">
    <property type="term" value="P:base-excision repair"/>
    <property type="evidence" value="ECO:0007669"/>
    <property type="project" value="UniProtKB-UniRule"/>
</dbReference>
<dbReference type="InterPro" id="IPR023170">
    <property type="entry name" value="HhH_base_excis_C"/>
</dbReference>
<gene>
    <name evidence="16" type="ORF">JKF63_03639</name>
</gene>
<evidence type="ECO:0000256" key="13">
    <source>
        <dbReference type="RuleBase" id="RU365096"/>
    </source>
</evidence>
<dbReference type="KEGG" id="phet:94289717"/>
<evidence type="ECO:0000256" key="2">
    <source>
        <dbReference type="ARBA" id="ARBA00008343"/>
    </source>
</evidence>
<dbReference type="Gene3D" id="3.90.79.10">
    <property type="entry name" value="Nucleoside Triphosphate Pyrophosphohydrolase"/>
    <property type="match status" value="1"/>
</dbReference>
<accession>A0A836IQF5</accession>
<dbReference type="InterPro" id="IPR015797">
    <property type="entry name" value="NUDIX_hydrolase-like_dom_sf"/>
</dbReference>
<keyword evidence="9 13" id="KW-0408">Iron</keyword>
<dbReference type="SMART" id="SM00478">
    <property type="entry name" value="ENDO3c"/>
    <property type="match status" value="1"/>
</dbReference>
<comment type="cofactor">
    <cofactor evidence="13">
        <name>[4Fe-4S] cluster</name>
        <dbReference type="ChEBI" id="CHEBI:49883"/>
    </cofactor>
    <text evidence="13">Binds 1 [4Fe-4S] cluster.</text>
</comment>
<protein>
    <recommendedName>
        <fullName evidence="4 13">Adenine DNA glycosylase</fullName>
        <ecNumber evidence="3 13">3.2.2.31</ecNumber>
    </recommendedName>
</protein>
<keyword evidence="11" id="KW-0234">DNA repair</keyword>
<dbReference type="InterPro" id="IPR011257">
    <property type="entry name" value="DNA_glycosylase"/>
</dbReference>
<dbReference type="GO" id="GO:0000701">
    <property type="term" value="F:purine-specific mismatch base pair DNA N-glycosylase activity"/>
    <property type="evidence" value="ECO:0007669"/>
    <property type="project" value="UniProtKB-EC"/>
</dbReference>
<dbReference type="GO" id="GO:0032357">
    <property type="term" value="F:oxidized purine DNA binding"/>
    <property type="evidence" value="ECO:0007669"/>
    <property type="project" value="TreeGrafter"/>
</dbReference>
<keyword evidence="17" id="KW-1185">Reference proteome</keyword>
<evidence type="ECO:0000256" key="8">
    <source>
        <dbReference type="ARBA" id="ARBA00022801"/>
    </source>
</evidence>
<comment type="caution">
    <text evidence="16">The sequence shown here is derived from an EMBL/GenBank/DDBJ whole genome shotgun (WGS) entry which is preliminary data.</text>
</comment>
<dbReference type="FunFam" id="1.10.340.30:FF:000002">
    <property type="entry name" value="Adenine DNA glycosylase"/>
    <property type="match status" value="1"/>
</dbReference>
<dbReference type="GO" id="GO:0051539">
    <property type="term" value="F:4 iron, 4 sulfur cluster binding"/>
    <property type="evidence" value="ECO:0007669"/>
    <property type="project" value="UniProtKB-UniRule"/>
</dbReference>
<dbReference type="Pfam" id="PF00730">
    <property type="entry name" value="HhH-GPD"/>
    <property type="match status" value="1"/>
</dbReference>
<comment type="catalytic activity">
    <reaction evidence="1 13">
        <text>Hydrolyzes free adenine bases from 7,8-dihydro-8-oxoguanine:adenine mismatched double-stranded DNA, leaving an apurinic site.</text>
        <dbReference type="EC" id="3.2.2.31"/>
    </reaction>
</comment>
<keyword evidence="6" id="KW-0479">Metal-binding</keyword>
<evidence type="ECO:0000256" key="1">
    <source>
        <dbReference type="ARBA" id="ARBA00000843"/>
    </source>
</evidence>
<dbReference type="InterPro" id="IPR029119">
    <property type="entry name" value="MutY_C"/>
</dbReference>
<evidence type="ECO:0000313" key="16">
    <source>
        <dbReference type="EMBL" id="KAG5500545.1"/>
    </source>
</evidence>
<dbReference type="GO" id="GO:0035485">
    <property type="term" value="F:adenine/guanine mispair binding"/>
    <property type="evidence" value="ECO:0007669"/>
    <property type="project" value="TreeGrafter"/>
</dbReference>
<dbReference type="CDD" id="cd03431">
    <property type="entry name" value="NUDIX_DNA_Glycosylase_C-MutY"/>
    <property type="match status" value="1"/>
</dbReference>
<feature type="region of interest" description="Disordered" evidence="14">
    <location>
        <begin position="476"/>
        <end position="501"/>
    </location>
</feature>
<evidence type="ECO:0000256" key="3">
    <source>
        <dbReference type="ARBA" id="ARBA00012045"/>
    </source>
</evidence>
<dbReference type="PANTHER" id="PTHR42944">
    <property type="entry name" value="ADENINE DNA GLYCOSYLASE"/>
    <property type="match status" value="1"/>
</dbReference>
<dbReference type="Gene3D" id="1.10.1670.10">
    <property type="entry name" value="Helix-hairpin-Helix base-excision DNA repair enzymes (C-terminal)"/>
    <property type="match status" value="1"/>
</dbReference>
<dbReference type="GO" id="GO:0046872">
    <property type="term" value="F:metal ion binding"/>
    <property type="evidence" value="ECO:0007669"/>
    <property type="project" value="UniProtKB-UniRule"/>
</dbReference>
<dbReference type="CDD" id="cd00056">
    <property type="entry name" value="ENDO3c"/>
    <property type="match status" value="1"/>
</dbReference>
<organism evidence="16 17">
    <name type="scientific">Porcisia hertigi</name>
    <dbReference type="NCBI Taxonomy" id="2761500"/>
    <lineage>
        <taxon>Eukaryota</taxon>
        <taxon>Discoba</taxon>
        <taxon>Euglenozoa</taxon>
        <taxon>Kinetoplastea</taxon>
        <taxon>Metakinetoplastina</taxon>
        <taxon>Trypanosomatida</taxon>
        <taxon>Trypanosomatidae</taxon>
        <taxon>Leishmaniinae</taxon>
        <taxon>Porcisia</taxon>
    </lineage>
</organism>
<keyword evidence="12 13" id="KW-0326">Glycosidase</keyword>
<dbReference type="GO" id="GO:0034039">
    <property type="term" value="F:8-oxo-7,8-dihydroguanine DNA N-glycosylase activity"/>
    <property type="evidence" value="ECO:0007669"/>
    <property type="project" value="TreeGrafter"/>
</dbReference>
<feature type="domain" description="HhH-GPD" evidence="15">
    <location>
        <begin position="89"/>
        <end position="257"/>
    </location>
</feature>
<dbReference type="GO" id="GO:0006298">
    <property type="term" value="P:mismatch repair"/>
    <property type="evidence" value="ECO:0007669"/>
    <property type="project" value="TreeGrafter"/>
</dbReference>
<dbReference type="InterPro" id="IPR044298">
    <property type="entry name" value="MIG/MutY"/>
</dbReference>
<dbReference type="Proteomes" id="UP000674318">
    <property type="component" value="Chromosome 28"/>
</dbReference>
<dbReference type="EC" id="3.2.2.31" evidence="3 13"/>
<name>A0A836IQF5_9TRYP</name>
<dbReference type="SUPFAM" id="SSF55811">
    <property type="entry name" value="Nudix"/>
    <property type="match status" value="1"/>
</dbReference>
<keyword evidence="7 13" id="KW-0227">DNA damage</keyword>
<dbReference type="EMBL" id="JAFJZO010000028">
    <property type="protein sequence ID" value="KAG5500545.1"/>
    <property type="molecule type" value="Genomic_DNA"/>
</dbReference>
<dbReference type="PANTHER" id="PTHR42944:SF1">
    <property type="entry name" value="ADENINE DNA GLYCOSYLASE"/>
    <property type="match status" value="1"/>
</dbReference>
<dbReference type="GO" id="GO:0005634">
    <property type="term" value="C:nucleus"/>
    <property type="evidence" value="ECO:0007669"/>
    <property type="project" value="TreeGrafter"/>
</dbReference>
<evidence type="ECO:0000256" key="10">
    <source>
        <dbReference type="ARBA" id="ARBA00023014"/>
    </source>
</evidence>
<comment type="function">
    <text evidence="13">Adenine glycosylase active on G-A mispairs.</text>
</comment>
<evidence type="ECO:0000256" key="5">
    <source>
        <dbReference type="ARBA" id="ARBA00022485"/>
    </source>
</evidence>
<dbReference type="RefSeq" id="XP_067755879.1">
    <property type="nucleotide sequence ID" value="XM_067899640.1"/>
</dbReference>
<dbReference type="InterPro" id="IPR003265">
    <property type="entry name" value="HhH-GPD_domain"/>
</dbReference>
<evidence type="ECO:0000256" key="9">
    <source>
        <dbReference type="ARBA" id="ARBA00023004"/>
    </source>
</evidence>
<dbReference type="GeneID" id="94289717"/>
<dbReference type="SUPFAM" id="SSF48150">
    <property type="entry name" value="DNA-glycosylase"/>
    <property type="match status" value="1"/>
</dbReference>
<keyword evidence="8" id="KW-0378">Hydrolase</keyword>
<keyword evidence="10" id="KW-0411">Iron-sulfur</keyword>
<dbReference type="OrthoDB" id="10248838at2759"/>
<feature type="compositionally biased region" description="Polar residues" evidence="14">
    <location>
        <begin position="480"/>
        <end position="491"/>
    </location>
</feature>
<sequence>MSRRSARKPSTRGEWLTPLGSCATPEYYRSVQEEVIAWWRQHQRRDLPWRQTSLRGSGDVNGVAPREKHCPTATTARYDPYQVWVSEVMSQQTRMETVIPYYIAWMKRFPSIEVLAASTEDEVKSVWAGMGYYRRAIYLHKGAQYLLTWSKARKETETSCMPSSQEELLKVPGIGLYTSAAIVSMCFGAPVCSVDGNVVRVLSRLRAERDFDPKVPANIKEAMMWGQELMGNSPSTSAVVCQDPSALNQGLMELGASVCRPGGTPLCNSCPVQPFCRANALLRCGDIEAIEGVIPVRAVKTKKRSALEICVVHEISVDRVGDARRFVVVRRPADGLLGGMLEFPTVSSSTADSDEVAVPLLKHPLTVVTWRPKAKPTSIRVCRKVRHIFSHIVMDVEVVHVQWPAATDVDSLLKKIAEVLDDHYTGDSCNLSPAAGRISLMSEADLKTNAPSRLMLKVHHTISFLEIEPLCVSKSERSSIQDGTDSLSTPQRRVKREKTHS</sequence>
<dbReference type="Gene3D" id="1.10.340.30">
    <property type="entry name" value="Hypothetical protein, domain 2"/>
    <property type="match status" value="1"/>
</dbReference>
<feature type="compositionally biased region" description="Basic residues" evidence="14">
    <location>
        <begin position="492"/>
        <end position="501"/>
    </location>
</feature>
<proteinExistence type="inferred from homology"/>
<evidence type="ECO:0000256" key="14">
    <source>
        <dbReference type="SAM" id="MobiDB-lite"/>
    </source>
</evidence>
<keyword evidence="5" id="KW-0004">4Fe-4S</keyword>
<comment type="similarity">
    <text evidence="2 13">Belongs to the Nth/MutY family.</text>
</comment>